<dbReference type="InterPro" id="IPR036388">
    <property type="entry name" value="WH-like_DNA-bd_sf"/>
</dbReference>
<comment type="caution">
    <text evidence="2">The sequence shown here is derived from an EMBL/GenBank/DDBJ whole genome shotgun (WGS) entry which is preliminary data.</text>
</comment>
<name>A0A1J5R083_9ZZZZ</name>
<gene>
    <name evidence="2" type="ORF">GALL_327740</name>
</gene>
<dbReference type="EMBL" id="MLJW01000548">
    <property type="protein sequence ID" value="OIQ85380.1"/>
    <property type="molecule type" value="Genomic_DNA"/>
</dbReference>
<organism evidence="2">
    <name type="scientific">mine drainage metagenome</name>
    <dbReference type="NCBI Taxonomy" id="410659"/>
    <lineage>
        <taxon>unclassified sequences</taxon>
        <taxon>metagenomes</taxon>
        <taxon>ecological metagenomes</taxon>
    </lineage>
</organism>
<dbReference type="GO" id="GO:0003677">
    <property type="term" value="F:DNA binding"/>
    <property type="evidence" value="ECO:0007669"/>
    <property type="project" value="InterPro"/>
</dbReference>
<proteinExistence type="predicted"/>
<dbReference type="Gene3D" id="1.10.10.10">
    <property type="entry name" value="Winged helix-like DNA-binding domain superfamily/Winged helix DNA-binding domain"/>
    <property type="match status" value="1"/>
</dbReference>
<dbReference type="InterPro" id="IPR036390">
    <property type="entry name" value="WH_DNA-bd_sf"/>
</dbReference>
<dbReference type="SUPFAM" id="SSF46785">
    <property type="entry name" value="Winged helix' DNA-binding domain"/>
    <property type="match status" value="1"/>
</dbReference>
<evidence type="ECO:0000313" key="2">
    <source>
        <dbReference type="EMBL" id="OIQ85380.1"/>
    </source>
</evidence>
<reference evidence="2" key="1">
    <citation type="submission" date="2016-10" db="EMBL/GenBank/DDBJ databases">
        <title>Sequence of Gallionella enrichment culture.</title>
        <authorList>
            <person name="Poehlein A."/>
            <person name="Muehling M."/>
            <person name="Daniel R."/>
        </authorList>
    </citation>
    <scope>NUCLEOTIDE SEQUENCE</scope>
</reference>
<feature type="domain" description="HTH iclR-type" evidence="1">
    <location>
        <begin position="3"/>
        <end position="41"/>
    </location>
</feature>
<accession>A0A1J5R083</accession>
<dbReference type="GO" id="GO:0006355">
    <property type="term" value="P:regulation of DNA-templated transcription"/>
    <property type="evidence" value="ECO:0007669"/>
    <property type="project" value="InterPro"/>
</dbReference>
<dbReference type="AlphaFoldDB" id="A0A1J5R083"/>
<protein>
    <recommendedName>
        <fullName evidence="1">HTH iclR-type domain-containing protein</fullName>
    </recommendedName>
</protein>
<dbReference type="Pfam" id="PF09339">
    <property type="entry name" value="HTH_IclR"/>
    <property type="match status" value="1"/>
</dbReference>
<dbReference type="InterPro" id="IPR005471">
    <property type="entry name" value="Tscrpt_reg_IclR_N"/>
</dbReference>
<sequence length="84" mass="9368">MNEILQYLKTHGEQLDAEIAQGLGMPLAKVRNHLNELTAKGEIMSYQSTKFENGKKIEGIRCRISGFVPRAAPGRKSKVQLKLS</sequence>
<evidence type="ECO:0000259" key="1">
    <source>
        <dbReference type="Pfam" id="PF09339"/>
    </source>
</evidence>